<dbReference type="AlphaFoldDB" id="A0A8T0I9R1"/>
<name>A0A8T0I9R1_CERPU</name>
<keyword evidence="2" id="KW-1185">Reference proteome</keyword>
<organism evidence="1 2">
    <name type="scientific">Ceratodon purpureus</name>
    <name type="common">Fire moss</name>
    <name type="synonym">Dicranum purpureum</name>
    <dbReference type="NCBI Taxonomy" id="3225"/>
    <lineage>
        <taxon>Eukaryota</taxon>
        <taxon>Viridiplantae</taxon>
        <taxon>Streptophyta</taxon>
        <taxon>Embryophyta</taxon>
        <taxon>Bryophyta</taxon>
        <taxon>Bryophytina</taxon>
        <taxon>Bryopsida</taxon>
        <taxon>Dicranidae</taxon>
        <taxon>Pseudoditrichales</taxon>
        <taxon>Ditrichaceae</taxon>
        <taxon>Ceratodon</taxon>
    </lineage>
</organism>
<proteinExistence type="predicted"/>
<accession>A0A8T0I9R1</accession>
<dbReference type="EMBL" id="CM026424">
    <property type="protein sequence ID" value="KAG0580424.1"/>
    <property type="molecule type" value="Genomic_DNA"/>
</dbReference>
<reference evidence="1" key="1">
    <citation type="submission" date="2020-06" db="EMBL/GenBank/DDBJ databases">
        <title>WGS assembly of Ceratodon purpureus strain R40.</title>
        <authorList>
            <person name="Carey S.B."/>
            <person name="Jenkins J."/>
            <person name="Shu S."/>
            <person name="Lovell J.T."/>
            <person name="Sreedasyam A."/>
            <person name="Maumus F."/>
            <person name="Tiley G.P."/>
            <person name="Fernandez-Pozo N."/>
            <person name="Barry K."/>
            <person name="Chen C."/>
            <person name="Wang M."/>
            <person name="Lipzen A."/>
            <person name="Daum C."/>
            <person name="Saski C.A."/>
            <person name="Payton A.C."/>
            <person name="Mcbreen J.C."/>
            <person name="Conrad R.E."/>
            <person name="Kollar L.M."/>
            <person name="Olsson S."/>
            <person name="Huttunen S."/>
            <person name="Landis J.B."/>
            <person name="Wickett N.J."/>
            <person name="Johnson M.G."/>
            <person name="Rensing S.A."/>
            <person name="Grimwood J."/>
            <person name="Schmutz J."/>
            <person name="Mcdaniel S.F."/>
        </authorList>
    </citation>
    <scope>NUCLEOTIDE SEQUENCE</scope>
    <source>
        <strain evidence="1">R40</strain>
    </source>
</reference>
<sequence>MAPLGDGEARYETSVYSHLREVPKLLRDYGIINHSFRSLSDFKRICKNYFEDLMKGDMEGKLPYLGFTLVRMSDLSCIDEIRGVGNFPKMTLLYDSGEKVLIVKFMVGVKHETWKGLLHDHFFIAVYSRVGHAYSLRPLGSARFRNSLRMTEADDAFAPTATRDNEDHWPTVVFEVGVSETLTQLRLDARFWLESSPLERPTRLVIIASINKAAGTIIMERWEMAPQALQARPDNNPNARQVVPNCVQILTLEREKLYDGPPLSIPATLVYDELPIVHGPEWNPSDFEITAHSLNMMNEIFWSLKSSVQN</sequence>
<evidence type="ECO:0000313" key="2">
    <source>
        <dbReference type="Proteomes" id="UP000822688"/>
    </source>
</evidence>
<comment type="caution">
    <text evidence="1">The sequence shown here is derived from an EMBL/GenBank/DDBJ whole genome shotgun (WGS) entry which is preliminary data.</text>
</comment>
<protein>
    <submittedName>
        <fullName evidence="1">Uncharacterized protein</fullName>
    </submittedName>
</protein>
<evidence type="ECO:0000313" key="1">
    <source>
        <dbReference type="EMBL" id="KAG0580424.1"/>
    </source>
</evidence>
<dbReference type="Proteomes" id="UP000822688">
    <property type="component" value="Chromosome 4"/>
</dbReference>
<gene>
    <name evidence="1" type="ORF">KC19_4G172100</name>
</gene>